<feature type="transmembrane region" description="Helical" evidence="7">
    <location>
        <begin position="32"/>
        <end position="49"/>
    </location>
</feature>
<dbReference type="AlphaFoldDB" id="A0A1R1LJ96"/>
<dbReference type="RefSeq" id="WP_076701716.1">
    <property type="nucleotide sequence ID" value="NZ_MRDE01000016.1"/>
</dbReference>
<feature type="transmembrane region" description="Helical" evidence="7">
    <location>
        <begin position="6"/>
        <end position="25"/>
    </location>
</feature>
<dbReference type="OrthoDB" id="3556991at2"/>
<accession>A0A1R1LJ96</accession>
<feature type="transmembrane region" description="Helical" evidence="7">
    <location>
        <begin position="61"/>
        <end position="87"/>
    </location>
</feature>
<comment type="subcellular location">
    <subcellularLocation>
        <location evidence="1">Cell membrane</location>
        <topology evidence="1">Multi-pass membrane protein</topology>
    </subcellularLocation>
</comment>
<keyword evidence="4 7" id="KW-0812">Transmembrane</keyword>
<comment type="caution">
    <text evidence="8">The sequence shown here is derived from an EMBL/GenBank/DDBJ whole genome shotgun (WGS) entry which is preliminary data.</text>
</comment>
<gene>
    <name evidence="8" type="ORF">BKD30_02895</name>
</gene>
<evidence type="ECO:0000313" key="8">
    <source>
        <dbReference type="EMBL" id="OMH27615.1"/>
    </source>
</evidence>
<name>A0A1R1LJ96_9MICC</name>
<evidence type="ECO:0000256" key="2">
    <source>
        <dbReference type="ARBA" id="ARBA00006228"/>
    </source>
</evidence>
<protein>
    <submittedName>
        <fullName evidence="8">Na+/H+ antiporter subunit E</fullName>
    </submittedName>
</protein>
<dbReference type="STRING" id="554083.BKD30_02895"/>
<dbReference type="Proteomes" id="UP000187085">
    <property type="component" value="Unassembled WGS sequence"/>
</dbReference>
<keyword evidence="3" id="KW-1003">Cell membrane</keyword>
<evidence type="ECO:0000256" key="6">
    <source>
        <dbReference type="ARBA" id="ARBA00023136"/>
    </source>
</evidence>
<evidence type="ECO:0000256" key="4">
    <source>
        <dbReference type="ARBA" id="ARBA00022692"/>
    </source>
</evidence>
<evidence type="ECO:0000256" key="7">
    <source>
        <dbReference type="SAM" id="Phobius"/>
    </source>
</evidence>
<dbReference type="PANTHER" id="PTHR34584">
    <property type="entry name" value="NA(+)/H(+) ANTIPORTER SUBUNIT E1"/>
    <property type="match status" value="1"/>
</dbReference>
<evidence type="ECO:0000256" key="5">
    <source>
        <dbReference type="ARBA" id="ARBA00022989"/>
    </source>
</evidence>
<organism evidence="8 9">
    <name type="scientific">Tersicoccus phoenicis</name>
    <dbReference type="NCBI Taxonomy" id="554083"/>
    <lineage>
        <taxon>Bacteria</taxon>
        <taxon>Bacillati</taxon>
        <taxon>Actinomycetota</taxon>
        <taxon>Actinomycetes</taxon>
        <taxon>Micrococcales</taxon>
        <taxon>Micrococcaceae</taxon>
        <taxon>Tersicoccus</taxon>
    </lineage>
</organism>
<evidence type="ECO:0000313" key="9">
    <source>
        <dbReference type="Proteomes" id="UP000187085"/>
    </source>
</evidence>
<dbReference type="NCBIfam" id="NF006521">
    <property type="entry name" value="PRK08965.1-5"/>
    <property type="match status" value="1"/>
</dbReference>
<dbReference type="GO" id="GO:0005886">
    <property type="term" value="C:plasma membrane"/>
    <property type="evidence" value="ECO:0007669"/>
    <property type="project" value="UniProtKB-SubCell"/>
</dbReference>
<evidence type="ECO:0000256" key="3">
    <source>
        <dbReference type="ARBA" id="ARBA00022475"/>
    </source>
</evidence>
<dbReference type="Pfam" id="PF01899">
    <property type="entry name" value="MNHE"/>
    <property type="match status" value="1"/>
</dbReference>
<keyword evidence="9" id="KW-1185">Reference proteome</keyword>
<dbReference type="InterPro" id="IPR002758">
    <property type="entry name" value="Cation_antiport_E"/>
</dbReference>
<dbReference type="GO" id="GO:0008324">
    <property type="term" value="F:monoatomic cation transmembrane transporter activity"/>
    <property type="evidence" value="ECO:0007669"/>
    <property type="project" value="InterPro"/>
</dbReference>
<dbReference type="EMBL" id="MRDE01000016">
    <property type="protein sequence ID" value="OMH27615.1"/>
    <property type="molecule type" value="Genomic_DNA"/>
</dbReference>
<keyword evidence="5 7" id="KW-1133">Transmembrane helix</keyword>
<reference evidence="8 9" key="1">
    <citation type="submission" date="2016-12" db="EMBL/GenBank/DDBJ databases">
        <title>Draft genome of Tersicoccus phoenicis 1P05MA.</title>
        <authorList>
            <person name="Nakajima Y."/>
            <person name="Yoshizawa S."/>
            <person name="Nakamura K."/>
            <person name="Ogura Y."/>
            <person name="Hayashi T."/>
            <person name="Kogure K."/>
        </authorList>
    </citation>
    <scope>NUCLEOTIDE SEQUENCE [LARGE SCALE GENOMIC DNA]</scope>
    <source>
        <strain evidence="8 9">1p05MA</strain>
    </source>
</reference>
<sequence length="187" mass="20363">MTRQRISLRTEAPLLVWLVLVWGALWRDFSPGTLVFGAILALVVVHTFYLPPVQLGGRFNVWQLIVATAEFVLSLTVASFHVLRLALFRGGSVRSSIVAVPLRTRSDLILTATASITGLVPGSVVIEVDRAGSTLYVHCLDVATPEAADAVRVSVRATEARLLKMMGSREELDRLASTERARIGGRT</sequence>
<comment type="similarity">
    <text evidence="2">Belongs to the CPA3 antiporters (TC 2.A.63) subunit E family.</text>
</comment>
<keyword evidence="6 7" id="KW-0472">Membrane</keyword>
<evidence type="ECO:0000256" key="1">
    <source>
        <dbReference type="ARBA" id="ARBA00004651"/>
    </source>
</evidence>
<proteinExistence type="inferred from homology"/>
<dbReference type="PANTHER" id="PTHR34584:SF1">
    <property type="entry name" value="NA(+)_H(+) ANTIPORTER SUBUNIT E1"/>
    <property type="match status" value="1"/>
</dbReference>